<name>A0A9P0A3A3_BEMTA</name>
<feature type="chain" id="PRO_5040365523" evidence="1">
    <location>
        <begin position="20"/>
        <end position="211"/>
    </location>
</feature>
<dbReference type="KEGG" id="btab:109039995"/>
<sequence>MNLYIPTALVLAVLASAEAGFPNYGTRQQFTDGNNPDEFLSTGNFYTHADHIDPETGEKTPVEIYFSAIDGVINRKVTVRNLKDSRPLSGTFYNDVFLVDPKTEALLTRKDEMGVYFEIDSEGFLMDRQTIDWGAIGASSWRWQDGAWRWSHGGPRKRSQTARVAFWAQRLDDVIGNIRVNIHYNIVNGMVDPKQRAKIYRRNLRLLELDP</sequence>
<reference evidence="2" key="1">
    <citation type="submission" date="2021-12" db="EMBL/GenBank/DDBJ databases">
        <authorList>
            <person name="King R."/>
        </authorList>
    </citation>
    <scope>NUCLEOTIDE SEQUENCE</scope>
</reference>
<organism evidence="2 3">
    <name type="scientific">Bemisia tabaci</name>
    <name type="common">Sweetpotato whitefly</name>
    <name type="synonym">Aleurodes tabaci</name>
    <dbReference type="NCBI Taxonomy" id="7038"/>
    <lineage>
        <taxon>Eukaryota</taxon>
        <taxon>Metazoa</taxon>
        <taxon>Ecdysozoa</taxon>
        <taxon>Arthropoda</taxon>
        <taxon>Hexapoda</taxon>
        <taxon>Insecta</taxon>
        <taxon>Pterygota</taxon>
        <taxon>Neoptera</taxon>
        <taxon>Paraneoptera</taxon>
        <taxon>Hemiptera</taxon>
        <taxon>Sternorrhyncha</taxon>
        <taxon>Aleyrodoidea</taxon>
        <taxon>Aleyrodidae</taxon>
        <taxon>Aleyrodinae</taxon>
        <taxon>Bemisia</taxon>
    </lineage>
</organism>
<protein>
    <submittedName>
        <fullName evidence="2">Uncharacterized protein</fullName>
    </submittedName>
</protein>
<evidence type="ECO:0000313" key="2">
    <source>
        <dbReference type="EMBL" id="CAH0384844.1"/>
    </source>
</evidence>
<dbReference type="AlphaFoldDB" id="A0A9P0A3A3"/>
<gene>
    <name evidence="2" type="ORF">BEMITA_LOCUS4132</name>
</gene>
<keyword evidence="1" id="KW-0732">Signal</keyword>
<dbReference type="Proteomes" id="UP001152759">
    <property type="component" value="Chromosome 2"/>
</dbReference>
<accession>A0A9P0A3A3</accession>
<proteinExistence type="predicted"/>
<keyword evidence="3" id="KW-1185">Reference proteome</keyword>
<evidence type="ECO:0000313" key="3">
    <source>
        <dbReference type="Proteomes" id="UP001152759"/>
    </source>
</evidence>
<feature type="signal peptide" evidence="1">
    <location>
        <begin position="1"/>
        <end position="19"/>
    </location>
</feature>
<dbReference type="EMBL" id="OU963863">
    <property type="protein sequence ID" value="CAH0384844.1"/>
    <property type="molecule type" value="Genomic_DNA"/>
</dbReference>
<evidence type="ECO:0000256" key="1">
    <source>
        <dbReference type="SAM" id="SignalP"/>
    </source>
</evidence>